<dbReference type="Pfam" id="PF00126">
    <property type="entry name" value="HTH_1"/>
    <property type="match status" value="1"/>
</dbReference>
<evidence type="ECO:0000259" key="5">
    <source>
        <dbReference type="PROSITE" id="PS50931"/>
    </source>
</evidence>
<gene>
    <name evidence="6" type="ORF">DFR37_12516</name>
</gene>
<dbReference type="PROSITE" id="PS50931">
    <property type="entry name" value="HTH_LYSR"/>
    <property type="match status" value="1"/>
</dbReference>
<dbReference type="Gene3D" id="1.10.10.10">
    <property type="entry name" value="Winged helix-like DNA-binding domain superfamily/Winged helix DNA-binding domain"/>
    <property type="match status" value="1"/>
</dbReference>
<evidence type="ECO:0000256" key="4">
    <source>
        <dbReference type="ARBA" id="ARBA00023163"/>
    </source>
</evidence>
<dbReference type="Gene3D" id="3.40.190.290">
    <property type="match status" value="1"/>
</dbReference>
<dbReference type="InterPro" id="IPR005119">
    <property type="entry name" value="LysR_subst-bd"/>
</dbReference>
<name>A0A366GZ04_9BURK</name>
<comment type="caution">
    <text evidence="6">The sequence shown here is derived from an EMBL/GenBank/DDBJ whole genome shotgun (WGS) entry which is preliminary data.</text>
</comment>
<evidence type="ECO:0000256" key="2">
    <source>
        <dbReference type="ARBA" id="ARBA00023015"/>
    </source>
</evidence>
<dbReference type="GO" id="GO:0005829">
    <property type="term" value="C:cytosol"/>
    <property type="evidence" value="ECO:0007669"/>
    <property type="project" value="TreeGrafter"/>
</dbReference>
<dbReference type="EMBL" id="QNRQ01000025">
    <property type="protein sequence ID" value="RBP33654.1"/>
    <property type="molecule type" value="Genomic_DNA"/>
</dbReference>
<keyword evidence="3" id="KW-0238">DNA-binding</keyword>
<dbReference type="SUPFAM" id="SSF46785">
    <property type="entry name" value="Winged helix' DNA-binding domain"/>
    <property type="match status" value="1"/>
</dbReference>
<dbReference type="CDD" id="cd08421">
    <property type="entry name" value="PBP2_LTTR_like_1"/>
    <property type="match status" value="1"/>
</dbReference>
<keyword evidence="4" id="KW-0804">Transcription</keyword>
<dbReference type="FunFam" id="1.10.10.10:FF:000001">
    <property type="entry name" value="LysR family transcriptional regulator"/>
    <property type="match status" value="1"/>
</dbReference>
<organism evidence="6 7">
    <name type="scientific">Eoetvoesiella caeni</name>
    <dbReference type="NCBI Taxonomy" id="645616"/>
    <lineage>
        <taxon>Bacteria</taxon>
        <taxon>Pseudomonadati</taxon>
        <taxon>Pseudomonadota</taxon>
        <taxon>Betaproteobacteria</taxon>
        <taxon>Burkholderiales</taxon>
        <taxon>Alcaligenaceae</taxon>
        <taxon>Eoetvoesiella</taxon>
    </lineage>
</organism>
<keyword evidence="2" id="KW-0805">Transcription regulation</keyword>
<comment type="similarity">
    <text evidence="1">Belongs to the LysR transcriptional regulatory family.</text>
</comment>
<dbReference type="InterPro" id="IPR000847">
    <property type="entry name" value="LysR_HTH_N"/>
</dbReference>
<dbReference type="Proteomes" id="UP000253628">
    <property type="component" value="Unassembled WGS sequence"/>
</dbReference>
<evidence type="ECO:0000256" key="3">
    <source>
        <dbReference type="ARBA" id="ARBA00023125"/>
    </source>
</evidence>
<dbReference type="Pfam" id="PF03466">
    <property type="entry name" value="LysR_substrate"/>
    <property type="match status" value="1"/>
</dbReference>
<evidence type="ECO:0000313" key="6">
    <source>
        <dbReference type="EMBL" id="RBP33654.1"/>
    </source>
</evidence>
<evidence type="ECO:0000313" key="7">
    <source>
        <dbReference type="Proteomes" id="UP000253628"/>
    </source>
</evidence>
<protein>
    <submittedName>
        <fullName evidence="6">LysR family transcriptional regulator</fullName>
    </submittedName>
</protein>
<sequence>MVAKKNPVRTCTEAEEPASWALEDITMNITHFDLVTLRVFIAIARSGSVTRGARAVNMAVAAASKRVSNLEDHLGTRLLFRYSRGVKLTEAGNTLFQHALELLQSVERMSGVMSEFRAGTSGRVRIWANTSSITQFLPGDLSVFMRSLPGIAIDLEERNSDEVVAALRENRADIGIFEEHTPAEDISSFGYQKDELVLIVPKNHQLTKRRKISLADAIEYDFVSLPPSTSIAKRLLTESTKLNKPLKLQIQVRSFDAICRMVQAGLGIGILPRIAAQPYMRSLGLKGIPLNETWAQRHLLLGLRDTAGLAVPVRLLATSLCPQITLAPEDAS</sequence>
<feature type="domain" description="HTH lysR-type" evidence="5">
    <location>
        <begin position="37"/>
        <end position="89"/>
    </location>
</feature>
<dbReference type="PANTHER" id="PTHR30419">
    <property type="entry name" value="HTH-TYPE TRANSCRIPTIONAL REGULATOR YBHD"/>
    <property type="match status" value="1"/>
</dbReference>
<reference evidence="6 7" key="1">
    <citation type="submission" date="2018-06" db="EMBL/GenBank/DDBJ databases">
        <title>Genomic Encyclopedia of Type Strains, Phase IV (KMG-IV): sequencing the most valuable type-strain genomes for metagenomic binning, comparative biology and taxonomic classification.</title>
        <authorList>
            <person name="Goeker M."/>
        </authorList>
    </citation>
    <scope>NUCLEOTIDE SEQUENCE [LARGE SCALE GENOMIC DNA]</scope>
    <source>
        <strain evidence="6 7">DSM 25520</strain>
    </source>
</reference>
<dbReference type="InterPro" id="IPR050950">
    <property type="entry name" value="HTH-type_LysR_regulators"/>
</dbReference>
<accession>A0A366GZ04</accession>
<keyword evidence="7" id="KW-1185">Reference proteome</keyword>
<dbReference type="GO" id="GO:0003700">
    <property type="term" value="F:DNA-binding transcription factor activity"/>
    <property type="evidence" value="ECO:0007669"/>
    <property type="project" value="InterPro"/>
</dbReference>
<dbReference type="AlphaFoldDB" id="A0A366GZ04"/>
<evidence type="ECO:0000256" key="1">
    <source>
        <dbReference type="ARBA" id="ARBA00009437"/>
    </source>
</evidence>
<dbReference type="InterPro" id="IPR036390">
    <property type="entry name" value="WH_DNA-bd_sf"/>
</dbReference>
<dbReference type="PANTHER" id="PTHR30419:SF2">
    <property type="entry name" value="LYSR FAMILY TRANSCRIPTIONAL REGULATOR"/>
    <property type="match status" value="1"/>
</dbReference>
<proteinExistence type="inferred from homology"/>
<dbReference type="GO" id="GO:0003677">
    <property type="term" value="F:DNA binding"/>
    <property type="evidence" value="ECO:0007669"/>
    <property type="project" value="UniProtKB-KW"/>
</dbReference>
<dbReference type="SUPFAM" id="SSF53850">
    <property type="entry name" value="Periplasmic binding protein-like II"/>
    <property type="match status" value="1"/>
</dbReference>
<dbReference type="InterPro" id="IPR036388">
    <property type="entry name" value="WH-like_DNA-bd_sf"/>
</dbReference>